<dbReference type="InterPro" id="IPR001245">
    <property type="entry name" value="Ser-Thr/Tyr_kinase_cat_dom"/>
</dbReference>
<evidence type="ECO:0000256" key="3">
    <source>
        <dbReference type="SAM" id="MobiDB-lite"/>
    </source>
</evidence>
<evidence type="ECO:0008006" key="7">
    <source>
        <dbReference type="Google" id="ProtNLM"/>
    </source>
</evidence>
<dbReference type="InterPro" id="IPR051681">
    <property type="entry name" value="Ser/Thr_Kinases-Pseudokinases"/>
</dbReference>
<keyword evidence="2" id="KW-0547">Nucleotide-binding</keyword>
<dbReference type="GO" id="GO:0005524">
    <property type="term" value="F:ATP binding"/>
    <property type="evidence" value="ECO:0007669"/>
    <property type="project" value="UniProtKB-UniRule"/>
</dbReference>
<evidence type="ECO:0000256" key="1">
    <source>
        <dbReference type="ARBA" id="ARBA00023170"/>
    </source>
</evidence>
<dbReference type="InterPro" id="IPR003018">
    <property type="entry name" value="GAF"/>
</dbReference>
<dbReference type="InterPro" id="IPR000014">
    <property type="entry name" value="PAS"/>
</dbReference>
<dbReference type="SUPFAM" id="SSF56112">
    <property type="entry name" value="Protein kinase-like (PK-like)"/>
    <property type="match status" value="1"/>
</dbReference>
<dbReference type="InterPro" id="IPR029016">
    <property type="entry name" value="GAF-like_dom_sf"/>
</dbReference>
<keyword evidence="1" id="KW-0675">Receptor</keyword>
<feature type="region of interest" description="Disordered" evidence="3">
    <location>
        <begin position="26"/>
        <end position="70"/>
    </location>
</feature>
<feature type="domain" description="Protein kinase" evidence="4">
    <location>
        <begin position="459"/>
        <end position="862"/>
    </location>
</feature>
<dbReference type="Gene3D" id="1.10.510.10">
    <property type="entry name" value="Transferase(Phosphotransferase) domain 1"/>
    <property type="match status" value="1"/>
</dbReference>
<keyword evidence="2" id="KW-0067">ATP-binding</keyword>
<sequence length="876" mass="95667">MGLFSCFAPKSSQRYQAENSETFVKDVKGKQTAEAPAVAQTTGKEEEHLQAKKGPQAESAPQEDAPDAVNPDASLIANMLDPEGPEAVARGKAYQVHFLGPPRPYEDDERVKTVHELGKINEQNPRPQDPEIANILKLVASIFGAPAVLCALFDERQVYVSEQHGNVVPCGHFPWRWTLCGWSLAFKSPQILVIPDTLKDARFANNMKVTVSPKVRFYCGAPLVARNGHRLGTLCFADVKPRTFDRSSCIMMNSFSELVVRQLEKDILLKAKAEENRTLSNATSQLQRTVDSLDSCVVLLDTSKPGLEIVFTNAAYSKMTGQSRESAQGMALGDLMVRLDGTQLPSDGDKLNMTMLQDFVVHEARLKKSSEAKSFTLAFRPASRQIMDENTVPFGVPSYLPLDGGESNAQRFYFMTIERFGSNTRHSSTVGSSVLSALSSCSGSARSISSGSTGFVDGLKLAHLLGRGSFGVVYAGKWYGTDVAVKVIDHDVPSLLGSDGAVKEANMAFKLRHPHIVATLKYMVKNVGAARSVATFDSSCSSPKTCGAKQALADMPCGFSPRYLNEKPNSENSNSGGGAEAARWAVIQADAPIPEESEEEKAAIEEGHVSEDSLAMRNLCKVKGDGWRDLQSNDSHAQPSGAKSMDKVSGGNSVVMEQPKQTWIIIEYCDRGSLQDAIDRGWLRQDVQVLNSPPKLADVIATSLEIVSALQFMHSQDIVHGDLSAWNVMLTSLVKGNDSRGWVSKVADFGMSRALEAIAISTKTYGTITHMPPETLTQGIVSKAMDVYSFGVLLWQMYTGSRPYAGLRQAVVIDIVCNKKQRLQWPQNTPPAYRRIADACMAYNQHERPSFAGLVGQLEGYVADDPEWQPPSELYF</sequence>
<accession>A0A7S3R2V0</accession>
<dbReference type="PANTHER" id="PTHR44329">
    <property type="entry name" value="SERINE/THREONINE-PROTEIN KINASE TNNI3K-RELATED"/>
    <property type="match status" value="1"/>
</dbReference>
<dbReference type="InterPro" id="IPR008266">
    <property type="entry name" value="Tyr_kinase_AS"/>
</dbReference>
<dbReference type="Gene3D" id="3.30.200.20">
    <property type="entry name" value="Phosphorylase Kinase, domain 1"/>
    <property type="match status" value="1"/>
</dbReference>
<gene>
    <name evidence="6" type="ORF">DTER00134_LOCUS16001</name>
</gene>
<evidence type="ECO:0000313" key="6">
    <source>
        <dbReference type="EMBL" id="CAE0500928.1"/>
    </source>
</evidence>
<dbReference type="GO" id="GO:0004674">
    <property type="term" value="F:protein serine/threonine kinase activity"/>
    <property type="evidence" value="ECO:0007669"/>
    <property type="project" value="TreeGrafter"/>
</dbReference>
<dbReference type="AlphaFoldDB" id="A0A7S3R2V0"/>
<evidence type="ECO:0000256" key="2">
    <source>
        <dbReference type="PROSITE-ProRule" id="PRU10141"/>
    </source>
</evidence>
<protein>
    <recommendedName>
        <fullName evidence="7">Protein kinase domain-containing protein</fullName>
    </recommendedName>
</protein>
<dbReference type="InterPro" id="IPR017441">
    <property type="entry name" value="Protein_kinase_ATP_BS"/>
</dbReference>
<dbReference type="InterPro" id="IPR011009">
    <property type="entry name" value="Kinase-like_dom_sf"/>
</dbReference>
<evidence type="ECO:0000259" key="5">
    <source>
        <dbReference type="PROSITE" id="PS50112"/>
    </source>
</evidence>
<name>A0A7S3R2V0_DUNTE</name>
<proteinExistence type="predicted"/>
<dbReference type="SUPFAM" id="SSF55781">
    <property type="entry name" value="GAF domain-like"/>
    <property type="match status" value="1"/>
</dbReference>
<evidence type="ECO:0000259" key="4">
    <source>
        <dbReference type="PROSITE" id="PS50011"/>
    </source>
</evidence>
<feature type="binding site" evidence="2">
    <location>
        <position position="486"/>
    </location>
    <ligand>
        <name>ATP</name>
        <dbReference type="ChEBI" id="CHEBI:30616"/>
    </ligand>
</feature>
<reference evidence="6" key="1">
    <citation type="submission" date="2021-01" db="EMBL/GenBank/DDBJ databases">
        <authorList>
            <person name="Corre E."/>
            <person name="Pelletier E."/>
            <person name="Niang G."/>
            <person name="Scheremetjew M."/>
            <person name="Finn R."/>
            <person name="Kale V."/>
            <person name="Holt S."/>
            <person name="Cochrane G."/>
            <person name="Meng A."/>
            <person name="Brown T."/>
            <person name="Cohen L."/>
        </authorList>
    </citation>
    <scope>NUCLEOTIDE SEQUENCE</scope>
    <source>
        <strain evidence="6">CCMP1320</strain>
    </source>
</reference>
<dbReference type="Gene3D" id="3.30.450.40">
    <property type="match status" value="1"/>
</dbReference>
<feature type="domain" description="PAS" evidence="5">
    <location>
        <begin position="282"/>
        <end position="329"/>
    </location>
</feature>
<dbReference type="PROSITE" id="PS00107">
    <property type="entry name" value="PROTEIN_KINASE_ATP"/>
    <property type="match status" value="1"/>
</dbReference>
<organism evidence="6">
    <name type="scientific">Dunaliella tertiolecta</name>
    <name type="common">Green alga</name>
    <dbReference type="NCBI Taxonomy" id="3047"/>
    <lineage>
        <taxon>Eukaryota</taxon>
        <taxon>Viridiplantae</taxon>
        <taxon>Chlorophyta</taxon>
        <taxon>core chlorophytes</taxon>
        <taxon>Chlorophyceae</taxon>
        <taxon>CS clade</taxon>
        <taxon>Chlamydomonadales</taxon>
        <taxon>Dunaliellaceae</taxon>
        <taxon>Dunaliella</taxon>
    </lineage>
</organism>
<dbReference type="PROSITE" id="PS00109">
    <property type="entry name" value="PROTEIN_KINASE_TYR"/>
    <property type="match status" value="1"/>
</dbReference>
<dbReference type="EMBL" id="HBIP01026501">
    <property type="protein sequence ID" value="CAE0500928.1"/>
    <property type="molecule type" value="Transcribed_RNA"/>
</dbReference>
<dbReference type="PROSITE" id="PS50011">
    <property type="entry name" value="PROTEIN_KINASE_DOM"/>
    <property type="match status" value="1"/>
</dbReference>
<dbReference type="Gene3D" id="3.30.450.20">
    <property type="entry name" value="PAS domain"/>
    <property type="match status" value="1"/>
</dbReference>
<dbReference type="InterPro" id="IPR000719">
    <property type="entry name" value="Prot_kinase_dom"/>
</dbReference>
<dbReference type="Pfam" id="PF07714">
    <property type="entry name" value="PK_Tyr_Ser-Thr"/>
    <property type="match status" value="2"/>
</dbReference>
<dbReference type="PROSITE" id="PS50112">
    <property type="entry name" value="PAS"/>
    <property type="match status" value="1"/>
</dbReference>
<dbReference type="SMART" id="SM00065">
    <property type="entry name" value="GAF"/>
    <property type="match status" value="1"/>
</dbReference>
<feature type="region of interest" description="Disordered" evidence="3">
    <location>
        <begin position="630"/>
        <end position="650"/>
    </location>
</feature>
<dbReference type="PANTHER" id="PTHR44329:SF214">
    <property type="entry name" value="PROTEIN KINASE DOMAIN-CONTAINING PROTEIN"/>
    <property type="match status" value="1"/>
</dbReference>